<sequence length="96" mass="10737">MPDTDNTDWASEKRQKRWAMYFYDTDYDEEWAADEKTGKENTVNEVNGGLEEVGEAMKVGKEKGKGKGDDDEGDQKDNKGGHEGGQESEGKEDKEG</sequence>
<dbReference type="Proteomes" id="UP001222932">
    <property type="component" value="Unassembled WGS sequence"/>
</dbReference>
<comment type="caution">
    <text evidence="2">The sequence shown here is derived from an EMBL/GenBank/DDBJ whole genome shotgun (WGS) entry which is preliminary data.</text>
</comment>
<reference evidence="2" key="2">
    <citation type="submission" date="2023-06" db="EMBL/GenBank/DDBJ databases">
        <authorList>
            <person name="Kobayashi Y."/>
            <person name="Kayamori A."/>
            <person name="Aoki K."/>
            <person name="Shiwa Y."/>
            <person name="Fujita N."/>
            <person name="Sugita T."/>
            <person name="Iwasaki W."/>
            <person name="Tanaka N."/>
            <person name="Takashima M."/>
        </authorList>
    </citation>
    <scope>NUCLEOTIDE SEQUENCE</scope>
    <source>
        <strain evidence="2">HIS016</strain>
    </source>
</reference>
<keyword evidence="3" id="KW-1185">Reference proteome</keyword>
<reference evidence="2" key="1">
    <citation type="journal article" date="2023" name="BMC Genomics">
        <title>Chromosome-level genome assemblies of Cutaneotrichosporon spp. (Trichosporonales, Basidiomycota) reveal imbalanced evolution between nucleotide sequences and chromosome synteny.</title>
        <authorList>
            <person name="Kobayashi Y."/>
            <person name="Kayamori A."/>
            <person name="Aoki K."/>
            <person name="Shiwa Y."/>
            <person name="Matsutani M."/>
            <person name="Fujita N."/>
            <person name="Sugita T."/>
            <person name="Iwasaki W."/>
            <person name="Tanaka N."/>
            <person name="Takashima M."/>
        </authorList>
    </citation>
    <scope>NUCLEOTIDE SEQUENCE</scope>
    <source>
        <strain evidence="2">HIS016</strain>
    </source>
</reference>
<accession>A0AAD3TQC7</accession>
<dbReference type="AlphaFoldDB" id="A0AAD3TQC7"/>
<feature type="region of interest" description="Disordered" evidence="1">
    <location>
        <begin position="34"/>
        <end position="96"/>
    </location>
</feature>
<evidence type="ECO:0000313" key="3">
    <source>
        <dbReference type="Proteomes" id="UP001222932"/>
    </source>
</evidence>
<name>A0AAD3TQC7_9TREE</name>
<gene>
    <name evidence="2" type="ORF">CspeluHIS016_0111720</name>
</gene>
<evidence type="ECO:0000256" key="1">
    <source>
        <dbReference type="SAM" id="MobiDB-lite"/>
    </source>
</evidence>
<feature type="compositionally biased region" description="Basic and acidic residues" evidence="1">
    <location>
        <begin position="58"/>
        <end position="68"/>
    </location>
</feature>
<proteinExistence type="predicted"/>
<feature type="compositionally biased region" description="Low complexity" evidence="1">
    <location>
        <begin position="40"/>
        <end position="50"/>
    </location>
</feature>
<evidence type="ECO:0000313" key="2">
    <source>
        <dbReference type="EMBL" id="GMK54586.1"/>
    </source>
</evidence>
<dbReference type="EMBL" id="BTCM01000001">
    <property type="protein sequence ID" value="GMK54586.1"/>
    <property type="molecule type" value="Genomic_DNA"/>
</dbReference>
<organism evidence="2 3">
    <name type="scientific">Cutaneotrichosporon spelunceum</name>
    <dbReference type="NCBI Taxonomy" id="1672016"/>
    <lineage>
        <taxon>Eukaryota</taxon>
        <taxon>Fungi</taxon>
        <taxon>Dikarya</taxon>
        <taxon>Basidiomycota</taxon>
        <taxon>Agaricomycotina</taxon>
        <taxon>Tremellomycetes</taxon>
        <taxon>Trichosporonales</taxon>
        <taxon>Trichosporonaceae</taxon>
        <taxon>Cutaneotrichosporon</taxon>
    </lineage>
</organism>
<feature type="compositionally biased region" description="Basic and acidic residues" evidence="1">
    <location>
        <begin position="75"/>
        <end position="96"/>
    </location>
</feature>
<protein>
    <submittedName>
        <fullName evidence="2">Uncharacterized protein</fullName>
    </submittedName>
</protein>